<evidence type="ECO:0000256" key="9">
    <source>
        <dbReference type="SAM" id="Coils"/>
    </source>
</evidence>
<keyword evidence="6 8" id="KW-0802">TPR repeat</keyword>
<name>A0ABQ8IVZ3_DERPT</name>
<organism evidence="11 12">
    <name type="scientific">Dermatophagoides pteronyssinus</name>
    <name type="common">European house dust mite</name>
    <dbReference type="NCBI Taxonomy" id="6956"/>
    <lineage>
        <taxon>Eukaryota</taxon>
        <taxon>Metazoa</taxon>
        <taxon>Ecdysozoa</taxon>
        <taxon>Arthropoda</taxon>
        <taxon>Chelicerata</taxon>
        <taxon>Arachnida</taxon>
        <taxon>Acari</taxon>
        <taxon>Acariformes</taxon>
        <taxon>Sarcoptiformes</taxon>
        <taxon>Astigmata</taxon>
        <taxon>Psoroptidia</taxon>
        <taxon>Analgoidea</taxon>
        <taxon>Pyroglyphidae</taxon>
        <taxon>Dermatophagoidinae</taxon>
        <taxon>Dermatophagoides</taxon>
    </lineage>
</organism>
<sequence>MSFQSMLESNECGQTNPMIDLARQLAQSSSTSAAVDNSSMANAATIINESMAFDNSIRQHQQSDNTSLSSAVESLLLNSNGGGGGIIDDSLESSAFNMESLLNEMNRMESKILSTVNDDDQNVVGVSQPPDSIRSLLKTEQDPFWNEIAPNLMYDDNNDGGGFNQQQHDNKLPELNVDWADEYLRKLELNNNNNNDESSTIKVSNVQVGGGESENQNGGVDGSWDLNEKVHQIQTDQCSTNIDDNYRQQSVDNVEEFFPQQSYLPFLRPVLRRQDFGTSTAISDANLNDLVSDQESRLINMLLGNNQTGENISLSSSFQTTISPPLQQPSVIGSMAKVEIQPEKTVDIDIRQGEMLMTDGQSSQQLDQQQHPPTTATKSSIKLDNDQKMNENFFYENQFDDMEFWMKLAEEWHSNDMTGGDLLADVDQNVVQIREPLENLLKSDHRYYYKLMENNPFVVSSNESSETKNNDAVESQNYIEQGKQRMQIGDLSAAVLLFEAAAKQQPENIEAWYLLGIANAKNENDHKSIAAFKRCLSLQPKDEQIILDSLMYLAASFTNESMTTEACNALQEWLNNHPKYRDLANKESDEPYLGPTPLSKRWIQKTARIGNPFSNGLFDSLRETFIEAAQLSTTDEQSDPDVQCGLGILHNLSGEYEKAIDCFRLALESRPDDYLLWNRYGASLANGGRAEESMSAYREALIRYPGYIRARYNLAISCMMMGFGEEAAEHLLSVLQLQNAGADSIKDMVDLNRDNITSTSIWSLLRSAMSMHGRIDLLDLVDKRDLELLIKEFQQKPKLQETENDDDDEIVAGNDNEDANCKIQMINIDHDFGDGKRMSNENDLLLQTTNQKVMDYESDFHELYLDSLQYSSKYFNYHHYH</sequence>
<dbReference type="SMART" id="SM00028">
    <property type="entry name" value="TPR"/>
    <property type="match status" value="5"/>
</dbReference>
<comment type="caution">
    <text evidence="11">The sequence shown here is derived from an EMBL/GenBank/DDBJ whole genome shotgun (WGS) entry which is preliminary data.</text>
</comment>
<dbReference type="Proteomes" id="UP000887458">
    <property type="component" value="Unassembled WGS sequence"/>
</dbReference>
<dbReference type="PANTHER" id="PTHR10130:SF0">
    <property type="entry name" value="GH08708P"/>
    <property type="match status" value="1"/>
</dbReference>
<evidence type="ECO:0000256" key="7">
    <source>
        <dbReference type="ARBA" id="ARBA00023140"/>
    </source>
</evidence>
<evidence type="ECO:0000256" key="10">
    <source>
        <dbReference type="SAM" id="MobiDB-lite"/>
    </source>
</evidence>
<dbReference type="InterPro" id="IPR019734">
    <property type="entry name" value="TPR_rpt"/>
</dbReference>
<dbReference type="InterPro" id="IPR024111">
    <property type="entry name" value="PEX5/PEX5L"/>
</dbReference>
<dbReference type="InterPro" id="IPR011990">
    <property type="entry name" value="TPR-like_helical_dom_sf"/>
</dbReference>
<keyword evidence="4" id="KW-0963">Cytoplasm</keyword>
<feature type="repeat" description="TPR" evidence="8">
    <location>
        <begin position="640"/>
        <end position="673"/>
    </location>
</feature>
<reference evidence="11 12" key="2">
    <citation type="journal article" date="2022" name="Mol. Biol. Evol.">
        <title>Comparative Genomics Reveals Insights into the Divergent Evolution of Astigmatic Mites and Household Pest Adaptations.</title>
        <authorList>
            <person name="Xiong Q."/>
            <person name="Wan A.T."/>
            <person name="Liu X."/>
            <person name="Fung C.S."/>
            <person name="Xiao X."/>
            <person name="Malainual N."/>
            <person name="Hou J."/>
            <person name="Wang L."/>
            <person name="Wang M."/>
            <person name="Yang K.Y."/>
            <person name="Cui Y."/>
            <person name="Leung E.L."/>
            <person name="Nong W."/>
            <person name="Shin S.K."/>
            <person name="Au S.W."/>
            <person name="Jeong K.Y."/>
            <person name="Chew F.T."/>
            <person name="Hui J.H."/>
            <person name="Leung T.F."/>
            <person name="Tungtrongchitr A."/>
            <person name="Zhong N."/>
            <person name="Liu Z."/>
            <person name="Tsui S.K."/>
        </authorList>
    </citation>
    <scope>NUCLEOTIDE SEQUENCE [LARGE SCALE GENOMIC DNA]</scope>
    <source>
        <strain evidence="11">Derp</strain>
    </source>
</reference>
<dbReference type="Gene3D" id="1.25.40.10">
    <property type="entry name" value="Tetratricopeptide repeat domain"/>
    <property type="match status" value="1"/>
</dbReference>
<evidence type="ECO:0000256" key="2">
    <source>
        <dbReference type="ARBA" id="ARBA00004496"/>
    </source>
</evidence>
<gene>
    <name evidence="11" type="primary">PEX5</name>
    <name evidence="11" type="ORF">DERP_008682</name>
</gene>
<dbReference type="SUPFAM" id="SSF48452">
    <property type="entry name" value="TPR-like"/>
    <property type="match status" value="1"/>
</dbReference>
<evidence type="ECO:0000256" key="6">
    <source>
        <dbReference type="ARBA" id="ARBA00022803"/>
    </source>
</evidence>
<proteinExistence type="inferred from homology"/>
<dbReference type="PANTHER" id="PTHR10130">
    <property type="entry name" value="PEROXISOMAL TARGETING SIGNAL 1 RECEPTOR PEX5"/>
    <property type="match status" value="1"/>
</dbReference>
<dbReference type="EMBL" id="NJHN03000107">
    <property type="protein sequence ID" value="KAH9414487.1"/>
    <property type="molecule type" value="Genomic_DNA"/>
</dbReference>
<dbReference type="Pfam" id="PF13432">
    <property type="entry name" value="TPR_16"/>
    <property type="match status" value="2"/>
</dbReference>
<evidence type="ECO:0000313" key="11">
    <source>
        <dbReference type="EMBL" id="KAH9414487.1"/>
    </source>
</evidence>
<dbReference type="PROSITE" id="PS50005">
    <property type="entry name" value="TPR"/>
    <property type="match status" value="3"/>
</dbReference>
<comment type="subcellular location">
    <subcellularLocation>
        <location evidence="2">Cytoplasm</location>
    </subcellularLocation>
    <subcellularLocation>
        <location evidence="1">Peroxisome</location>
    </subcellularLocation>
</comment>
<feature type="region of interest" description="Disordered" evidence="10">
    <location>
        <begin position="359"/>
        <end position="380"/>
    </location>
</feature>
<evidence type="ECO:0000256" key="8">
    <source>
        <dbReference type="PROSITE-ProRule" id="PRU00339"/>
    </source>
</evidence>
<evidence type="ECO:0000256" key="4">
    <source>
        <dbReference type="ARBA" id="ARBA00022490"/>
    </source>
</evidence>
<feature type="compositionally biased region" description="Polar residues" evidence="10">
    <location>
        <begin position="371"/>
        <end position="380"/>
    </location>
</feature>
<feature type="repeat" description="TPR" evidence="8">
    <location>
        <begin position="509"/>
        <end position="542"/>
    </location>
</feature>
<protein>
    <submittedName>
        <fullName evidence="11">Peroxisomal membrane signal receptor PTS1</fullName>
    </submittedName>
</protein>
<keyword evidence="11" id="KW-0675">Receptor</keyword>
<evidence type="ECO:0000313" key="12">
    <source>
        <dbReference type="Proteomes" id="UP000887458"/>
    </source>
</evidence>
<feature type="repeat" description="TPR" evidence="8">
    <location>
        <begin position="475"/>
        <end position="508"/>
    </location>
</feature>
<comment type="similarity">
    <text evidence="3">Belongs to the peroxisomal targeting signal receptor family.</text>
</comment>
<feature type="coiled-coil region" evidence="9">
    <location>
        <begin position="91"/>
        <end position="118"/>
    </location>
</feature>
<keyword evidence="5" id="KW-0677">Repeat</keyword>
<feature type="compositionally biased region" description="Low complexity" evidence="10">
    <location>
        <begin position="361"/>
        <end position="370"/>
    </location>
</feature>
<keyword evidence="9" id="KW-0175">Coiled coil</keyword>
<keyword evidence="12" id="KW-1185">Reference proteome</keyword>
<evidence type="ECO:0000256" key="1">
    <source>
        <dbReference type="ARBA" id="ARBA00004275"/>
    </source>
</evidence>
<reference evidence="11 12" key="1">
    <citation type="journal article" date="2018" name="J. Allergy Clin. Immunol.">
        <title>High-quality assembly of Dermatophagoides pteronyssinus genome and transcriptome reveals a wide range of novel allergens.</title>
        <authorList>
            <person name="Liu X.Y."/>
            <person name="Yang K.Y."/>
            <person name="Wang M.Q."/>
            <person name="Kwok J.S."/>
            <person name="Zeng X."/>
            <person name="Yang Z."/>
            <person name="Xiao X.J."/>
            <person name="Lau C.P."/>
            <person name="Li Y."/>
            <person name="Huang Z.M."/>
            <person name="Ba J.G."/>
            <person name="Yim A.K."/>
            <person name="Ouyang C.Y."/>
            <person name="Ngai S.M."/>
            <person name="Chan T.F."/>
            <person name="Leung E.L."/>
            <person name="Liu L."/>
            <person name="Liu Z.G."/>
            <person name="Tsui S.K."/>
        </authorList>
    </citation>
    <scope>NUCLEOTIDE SEQUENCE [LARGE SCALE GENOMIC DNA]</scope>
    <source>
        <strain evidence="11">Derp</strain>
    </source>
</reference>
<evidence type="ECO:0000256" key="5">
    <source>
        <dbReference type="ARBA" id="ARBA00022737"/>
    </source>
</evidence>
<accession>A0ABQ8IVZ3</accession>
<keyword evidence="7" id="KW-0576">Peroxisome</keyword>
<evidence type="ECO:0000256" key="3">
    <source>
        <dbReference type="ARBA" id="ARBA00005348"/>
    </source>
</evidence>